<dbReference type="AlphaFoldDB" id="A0A7I7Y311"/>
<sequence length="94" mass="9911">MTTDQKRSGRGTLTKVLGLGLAGVGVAHFTSPNLFEPITKSAFPRRTRQHIYTNGGIETALGLGLISGRTRNAAIVGAIGYLAYLGGNAVRNNR</sequence>
<keyword evidence="2" id="KW-1185">Reference proteome</keyword>
<name>A0A7I7Y311_9MYCO</name>
<gene>
    <name evidence="1" type="ORF">MCNF_41180</name>
</gene>
<dbReference type="OrthoDB" id="3482508at2"/>
<reference evidence="1" key="2">
    <citation type="submission" date="2020-02" db="EMBL/GenBank/DDBJ databases">
        <authorList>
            <person name="Matsumoto Y."/>
            <person name="Motooka D."/>
            <person name="Nakamura S."/>
        </authorList>
    </citation>
    <scope>NUCLEOTIDE SEQUENCE</scope>
    <source>
        <strain evidence="1">JCM 13671</strain>
    </source>
</reference>
<evidence type="ECO:0000313" key="2">
    <source>
        <dbReference type="Proteomes" id="UP000466931"/>
    </source>
</evidence>
<reference evidence="1" key="1">
    <citation type="journal article" date="2019" name="Emerg. Microbes Infect.">
        <title>Comprehensive subspecies identification of 175 nontuberculous mycobacteria species based on 7547 genomic profiles.</title>
        <authorList>
            <person name="Matsumoto Y."/>
            <person name="Kinjo T."/>
            <person name="Motooka D."/>
            <person name="Nabeya D."/>
            <person name="Jung N."/>
            <person name="Uechi K."/>
            <person name="Horii T."/>
            <person name="Iida T."/>
            <person name="Fujita J."/>
            <person name="Nakamura S."/>
        </authorList>
    </citation>
    <scope>NUCLEOTIDE SEQUENCE [LARGE SCALE GENOMIC DNA]</scope>
    <source>
        <strain evidence="1">JCM 13671</strain>
    </source>
</reference>
<dbReference type="Proteomes" id="UP000466931">
    <property type="component" value="Chromosome"/>
</dbReference>
<organism evidence="1 2">
    <name type="scientific">Mycolicibacterium confluentis</name>
    <dbReference type="NCBI Taxonomy" id="28047"/>
    <lineage>
        <taxon>Bacteria</taxon>
        <taxon>Bacillati</taxon>
        <taxon>Actinomycetota</taxon>
        <taxon>Actinomycetes</taxon>
        <taxon>Mycobacteriales</taxon>
        <taxon>Mycobacteriaceae</taxon>
        <taxon>Mycolicibacterium</taxon>
    </lineage>
</organism>
<dbReference type="RefSeq" id="WP_085151604.1">
    <property type="nucleotide sequence ID" value="NZ_AP022612.1"/>
</dbReference>
<accession>A0A7I7Y311</accession>
<evidence type="ECO:0000313" key="1">
    <source>
        <dbReference type="EMBL" id="BBZ35513.1"/>
    </source>
</evidence>
<protein>
    <submittedName>
        <fullName evidence="1">Membrane protein</fullName>
    </submittedName>
</protein>
<proteinExistence type="predicted"/>
<dbReference type="EMBL" id="AP022612">
    <property type="protein sequence ID" value="BBZ35513.1"/>
    <property type="molecule type" value="Genomic_DNA"/>
</dbReference>